<evidence type="ECO:0000313" key="2">
    <source>
        <dbReference type="EMBL" id="ASP40541.1"/>
    </source>
</evidence>
<dbReference type="EMBL" id="CP022530">
    <property type="protein sequence ID" value="ASP40541.1"/>
    <property type="molecule type" value="Genomic_DNA"/>
</dbReference>
<accession>A0A222FQ63</accession>
<organism evidence="2 3">
    <name type="scientific">Bacterioplanes sanyensis</name>
    <dbReference type="NCBI Taxonomy" id="1249553"/>
    <lineage>
        <taxon>Bacteria</taxon>
        <taxon>Pseudomonadati</taxon>
        <taxon>Pseudomonadota</taxon>
        <taxon>Gammaproteobacteria</taxon>
        <taxon>Oceanospirillales</taxon>
        <taxon>Oceanospirillaceae</taxon>
        <taxon>Bacterioplanes</taxon>
    </lineage>
</organism>
<proteinExistence type="predicted"/>
<evidence type="ECO:0000256" key="1">
    <source>
        <dbReference type="SAM" id="MobiDB-lite"/>
    </source>
</evidence>
<dbReference type="OrthoDB" id="6121642at2"/>
<name>A0A222FQ63_9GAMM</name>
<feature type="region of interest" description="Disordered" evidence="1">
    <location>
        <begin position="32"/>
        <end position="55"/>
    </location>
</feature>
<evidence type="ECO:0000313" key="3">
    <source>
        <dbReference type="Proteomes" id="UP000202440"/>
    </source>
</evidence>
<dbReference type="AlphaFoldDB" id="A0A222FQ63"/>
<gene>
    <name evidence="2" type="ORF">CHH28_18525</name>
</gene>
<sequence>MSWLLALFCLGCSEPAEPILRGYKHEAAQVSSTSNAPVASAEQAASRDPKQPENPVLDAVDRHAQAAKLPLNLTLPQDLQMPHNYNPRSGALPNLFKVESDQGISLSGRLYWEEAETAEETPFLDSINGAGLEIRISTP</sequence>
<dbReference type="KEGG" id="bsan:CHH28_18525"/>
<reference evidence="2 3" key="1">
    <citation type="submission" date="2017-07" db="EMBL/GenBank/DDBJ databases">
        <title>Annotated genome sequence of Bacterioplanes sanyensis isolated from Red Sea.</title>
        <authorList>
            <person name="Rehman Z.U."/>
        </authorList>
    </citation>
    <scope>NUCLEOTIDE SEQUENCE [LARGE SCALE GENOMIC DNA]</scope>
    <source>
        <strain evidence="2 3">NV9</strain>
    </source>
</reference>
<protein>
    <submittedName>
        <fullName evidence="2">Uncharacterized protein</fullName>
    </submittedName>
</protein>
<keyword evidence="3" id="KW-1185">Reference proteome</keyword>
<dbReference type="RefSeq" id="WP_094061703.1">
    <property type="nucleotide sequence ID" value="NZ_CP022530.1"/>
</dbReference>
<dbReference type="Proteomes" id="UP000202440">
    <property type="component" value="Chromosome"/>
</dbReference>